<dbReference type="Pfam" id="PF00651">
    <property type="entry name" value="BTB"/>
    <property type="match status" value="1"/>
</dbReference>
<dbReference type="CDD" id="cd18186">
    <property type="entry name" value="BTB_POZ_ZBTB_KLHL-like"/>
    <property type="match status" value="1"/>
</dbReference>
<sequence length="237" mass="25965">MSSPLPSSPKATTPPSRKDAVNMSLHFRAPAIVVPNRLESPEVTINVLNEGYKKDFRVPRALICAKSEYFEAAFLNEMKETQTRVLDLAEDADVTHAMMKLFITWLHTGLVYADEMGGIPAIASDYGYIAAPGTKRPATGQTSASHIVKSSSTDEPIEAPEDEPATKRSKGEDITEIPDTETQGCESLNAAASYTTAPQDPPVRDPRDPITWSYRSLSSKFTSLLIDTTLWLFATRS</sequence>
<name>A0A2G5HKA5_CERBT</name>
<feature type="compositionally biased region" description="Polar residues" evidence="1">
    <location>
        <begin position="139"/>
        <end position="153"/>
    </location>
</feature>
<organism evidence="3">
    <name type="scientific">Cercospora beticola</name>
    <name type="common">Sugarbeet leaf spot fungus</name>
    <dbReference type="NCBI Taxonomy" id="122368"/>
    <lineage>
        <taxon>Eukaryota</taxon>
        <taxon>Fungi</taxon>
        <taxon>Dikarya</taxon>
        <taxon>Ascomycota</taxon>
        <taxon>Pezizomycotina</taxon>
        <taxon>Dothideomycetes</taxon>
        <taxon>Dothideomycetidae</taxon>
        <taxon>Mycosphaerellales</taxon>
        <taxon>Mycosphaerellaceae</taxon>
        <taxon>Cercospora</taxon>
    </lineage>
</organism>
<evidence type="ECO:0000256" key="1">
    <source>
        <dbReference type="SAM" id="MobiDB-lite"/>
    </source>
</evidence>
<keyword evidence="5" id="KW-1185">Reference proteome</keyword>
<accession>A0A2G5HKA5</accession>
<dbReference type="SUPFAM" id="SSF54695">
    <property type="entry name" value="POZ domain"/>
    <property type="match status" value="1"/>
</dbReference>
<feature type="domain" description="BTB" evidence="2">
    <location>
        <begin position="41"/>
        <end position="115"/>
    </location>
</feature>
<dbReference type="InterPro" id="IPR000210">
    <property type="entry name" value="BTB/POZ_dom"/>
</dbReference>
<reference evidence="3" key="1">
    <citation type="submission" date="2015-10" db="EMBL/GenBank/DDBJ databases">
        <title>The cercosporin biosynthetic gene cluster was horizontally transferred to several fungal lineages and shown to be expanded in Cercospora beticola based on microsynteny with recipient genomes.</title>
        <authorList>
            <person name="De Jonge R."/>
            <person name="Ebert M.K."/>
            <person name="Suttle J.C."/>
            <person name="Jurick Ii W.M."/>
            <person name="Secor G.A."/>
            <person name="Thomma B.P."/>
            <person name="Van De Peer Y."/>
            <person name="Bolton M.D."/>
        </authorList>
    </citation>
    <scope>NUCLEOTIDE SEQUENCE [LARGE SCALE GENOMIC DNA]</scope>
    <source>
        <strain evidence="3">09-40</strain>
    </source>
</reference>
<dbReference type="Gene3D" id="3.30.710.10">
    <property type="entry name" value="Potassium Channel Kv1.1, Chain A"/>
    <property type="match status" value="1"/>
</dbReference>
<dbReference type="EMBL" id="CP134187">
    <property type="protein sequence ID" value="WPB02096.1"/>
    <property type="molecule type" value="Genomic_DNA"/>
</dbReference>
<reference evidence="4 5" key="2">
    <citation type="submission" date="2023-09" db="EMBL/GenBank/DDBJ databases">
        <title>Complete-Gapless Cercospora beticola genome.</title>
        <authorList>
            <person name="Wyatt N.A."/>
            <person name="Spanner R.E."/>
            <person name="Bolton M.D."/>
        </authorList>
    </citation>
    <scope>NUCLEOTIDE SEQUENCE [LARGE SCALE GENOMIC DNA]</scope>
    <source>
        <strain evidence="4">Cb09-40</strain>
    </source>
</reference>
<evidence type="ECO:0000313" key="3">
    <source>
        <dbReference type="EMBL" id="PIA92960.1"/>
    </source>
</evidence>
<feature type="compositionally biased region" description="Basic and acidic residues" evidence="1">
    <location>
        <begin position="164"/>
        <end position="173"/>
    </location>
</feature>
<dbReference type="EMBL" id="LKMD01000105">
    <property type="protein sequence ID" value="PIA92960.1"/>
    <property type="molecule type" value="Genomic_DNA"/>
</dbReference>
<protein>
    <recommendedName>
        <fullName evidence="2">BTB domain-containing protein</fullName>
    </recommendedName>
</protein>
<dbReference type="Proteomes" id="UP000230605">
    <property type="component" value="Chromosome 4"/>
</dbReference>
<dbReference type="Proteomes" id="UP001302367">
    <property type="component" value="Chromosome 4"/>
</dbReference>
<evidence type="ECO:0000313" key="4">
    <source>
        <dbReference type="EMBL" id="WPB02096.1"/>
    </source>
</evidence>
<evidence type="ECO:0000259" key="2">
    <source>
        <dbReference type="PROSITE" id="PS50097"/>
    </source>
</evidence>
<dbReference type="AlphaFoldDB" id="A0A2G5HKA5"/>
<dbReference type="InterPro" id="IPR011333">
    <property type="entry name" value="SKP1/BTB/POZ_sf"/>
</dbReference>
<proteinExistence type="predicted"/>
<evidence type="ECO:0000313" key="5">
    <source>
        <dbReference type="Proteomes" id="UP001302367"/>
    </source>
</evidence>
<dbReference type="OrthoDB" id="3650878at2759"/>
<gene>
    <name evidence="3" type="ORF">CB0940_04820</name>
    <name evidence="4" type="ORF">RHO25_006730</name>
</gene>
<feature type="region of interest" description="Disordered" evidence="1">
    <location>
        <begin position="135"/>
        <end position="184"/>
    </location>
</feature>
<dbReference type="PROSITE" id="PS50097">
    <property type="entry name" value="BTB"/>
    <property type="match status" value="1"/>
</dbReference>